<dbReference type="SUPFAM" id="SSF52087">
    <property type="entry name" value="CRAL/TRIO domain"/>
    <property type="match status" value="1"/>
</dbReference>
<proteinExistence type="inferred from homology"/>
<dbReference type="CDD" id="cd00170">
    <property type="entry name" value="SEC14"/>
    <property type="match status" value="1"/>
</dbReference>
<keyword evidence="14" id="KW-1185">Reference proteome</keyword>
<dbReference type="SUPFAM" id="SSF46938">
    <property type="entry name" value="CRAL/TRIO N-terminal domain"/>
    <property type="match status" value="1"/>
</dbReference>
<keyword evidence="7" id="KW-0446">Lipid-binding</keyword>
<feature type="domain" description="CRAL-TRIO" evidence="11">
    <location>
        <begin position="169"/>
        <end position="344"/>
    </location>
</feature>
<dbReference type="PANTHER" id="PTHR45932:SF2">
    <property type="entry name" value="PATELLIN-4"/>
    <property type="match status" value="1"/>
</dbReference>
<keyword evidence="8" id="KW-0472">Membrane</keyword>
<feature type="domain" description="GOLD" evidence="12">
    <location>
        <begin position="320"/>
        <end position="452"/>
    </location>
</feature>
<accession>A0AAV7GD41</accession>
<dbReference type="PROSITE" id="PS50866">
    <property type="entry name" value="GOLD"/>
    <property type="match status" value="1"/>
</dbReference>
<dbReference type="Pfam" id="PF03765">
    <property type="entry name" value="CRAL_TRIO_N"/>
    <property type="match status" value="1"/>
</dbReference>
<dbReference type="Pfam" id="PF00650">
    <property type="entry name" value="CRAL_TRIO"/>
    <property type="match status" value="1"/>
</dbReference>
<dbReference type="InterPro" id="IPR009038">
    <property type="entry name" value="GOLD_dom"/>
</dbReference>
<keyword evidence="6" id="KW-0132">Cell division</keyword>
<dbReference type="SUPFAM" id="SSF101576">
    <property type="entry name" value="Supernatant protein factor (SPF), C-terminal domain"/>
    <property type="match status" value="1"/>
</dbReference>
<dbReference type="InterPro" id="IPR036865">
    <property type="entry name" value="CRAL-TRIO_dom_sf"/>
</dbReference>
<dbReference type="GO" id="GO:0051301">
    <property type="term" value="P:cell division"/>
    <property type="evidence" value="ECO:0007669"/>
    <property type="project" value="UniProtKB-KW"/>
</dbReference>
<name>A0AAV7GD41_DENCH</name>
<evidence type="ECO:0000313" key="13">
    <source>
        <dbReference type="EMBL" id="KAH0453804.1"/>
    </source>
</evidence>
<evidence type="ECO:0000256" key="8">
    <source>
        <dbReference type="ARBA" id="ARBA00023136"/>
    </source>
</evidence>
<dbReference type="Gene3D" id="3.40.525.10">
    <property type="entry name" value="CRAL-TRIO lipid binding domain"/>
    <property type="match status" value="1"/>
</dbReference>
<dbReference type="GO" id="GO:0008289">
    <property type="term" value="F:lipid binding"/>
    <property type="evidence" value="ECO:0007669"/>
    <property type="project" value="UniProtKB-KW"/>
</dbReference>
<feature type="compositionally biased region" description="Basic and acidic residues" evidence="10">
    <location>
        <begin position="56"/>
        <end position="65"/>
    </location>
</feature>
<evidence type="ECO:0000256" key="1">
    <source>
        <dbReference type="ARBA" id="ARBA00004370"/>
    </source>
</evidence>
<evidence type="ECO:0000256" key="6">
    <source>
        <dbReference type="ARBA" id="ARBA00022618"/>
    </source>
</evidence>
<dbReference type="InterPro" id="IPR011074">
    <property type="entry name" value="CRAL/TRIO_N_dom"/>
</dbReference>
<dbReference type="GO" id="GO:0005737">
    <property type="term" value="C:cytoplasm"/>
    <property type="evidence" value="ECO:0007669"/>
    <property type="project" value="UniProtKB-SubCell"/>
</dbReference>
<evidence type="ECO:0008006" key="15">
    <source>
        <dbReference type="Google" id="ProtNLM"/>
    </source>
</evidence>
<dbReference type="SMART" id="SM01100">
    <property type="entry name" value="CRAL_TRIO_N"/>
    <property type="match status" value="1"/>
</dbReference>
<evidence type="ECO:0000256" key="9">
    <source>
        <dbReference type="ARBA" id="ARBA00023306"/>
    </source>
</evidence>
<evidence type="ECO:0000256" key="10">
    <source>
        <dbReference type="SAM" id="MobiDB-lite"/>
    </source>
</evidence>
<evidence type="ECO:0000256" key="3">
    <source>
        <dbReference type="ARBA" id="ARBA00007155"/>
    </source>
</evidence>
<dbReference type="PANTHER" id="PTHR45932">
    <property type="entry name" value="PATELLIN-1"/>
    <property type="match status" value="1"/>
</dbReference>
<evidence type="ECO:0000256" key="7">
    <source>
        <dbReference type="ARBA" id="ARBA00023121"/>
    </source>
</evidence>
<feature type="compositionally biased region" description="Basic and acidic residues" evidence="10">
    <location>
        <begin position="17"/>
        <end position="45"/>
    </location>
</feature>
<evidence type="ECO:0000313" key="14">
    <source>
        <dbReference type="Proteomes" id="UP000775213"/>
    </source>
</evidence>
<evidence type="ECO:0000256" key="5">
    <source>
        <dbReference type="ARBA" id="ARBA00022490"/>
    </source>
</evidence>
<protein>
    <recommendedName>
        <fullName evidence="15">Patellin-4</fullName>
    </recommendedName>
</protein>
<dbReference type="Proteomes" id="UP000775213">
    <property type="component" value="Unassembled WGS sequence"/>
</dbReference>
<keyword evidence="5" id="KW-0963">Cytoplasm</keyword>
<dbReference type="InterPro" id="IPR036273">
    <property type="entry name" value="CRAL/TRIO_N_dom_sf"/>
</dbReference>
<dbReference type="EMBL" id="JAGFBR010000016">
    <property type="protein sequence ID" value="KAH0453804.1"/>
    <property type="molecule type" value="Genomic_DNA"/>
</dbReference>
<dbReference type="SMART" id="SM00516">
    <property type="entry name" value="SEC14"/>
    <property type="match status" value="1"/>
</dbReference>
<comment type="caution">
    <text evidence="13">The sequence shown here is derived from an EMBL/GenBank/DDBJ whole genome shotgun (WGS) entry which is preliminary data.</text>
</comment>
<comment type="similarity">
    <text evidence="3">Belongs to the patellin family.</text>
</comment>
<dbReference type="AlphaFoldDB" id="A0AAV7GD41"/>
<dbReference type="Gene3D" id="2.60.120.680">
    <property type="entry name" value="GOLD domain"/>
    <property type="match status" value="1"/>
</dbReference>
<dbReference type="Pfam" id="PF25099">
    <property type="entry name" value="GOLD_PATL1_C"/>
    <property type="match status" value="1"/>
</dbReference>
<comment type="subcellular location">
    <subcellularLocation>
        <location evidence="2">Cytoplasm</location>
    </subcellularLocation>
    <subcellularLocation>
        <location evidence="1">Membrane</location>
    </subcellularLocation>
</comment>
<keyword evidence="9" id="KW-0131">Cell cycle</keyword>
<dbReference type="InterPro" id="IPR001251">
    <property type="entry name" value="CRAL-TRIO_dom"/>
</dbReference>
<dbReference type="InterPro" id="IPR044834">
    <property type="entry name" value="PATL"/>
</dbReference>
<dbReference type="GO" id="GO:0016020">
    <property type="term" value="C:membrane"/>
    <property type="evidence" value="ECO:0007669"/>
    <property type="project" value="UniProtKB-SubCell"/>
</dbReference>
<evidence type="ECO:0000259" key="11">
    <source>
        <dbReference type="PROSITE" id="PS50191"/>
    </source>
</evidence>
<feature type="region of interest" description="Disordered" evidence="10">
    <location>
        <begin position="1"/>
        <end position="65"/>
    </location>
</feature>
<reference evidence="13 14" key="1">
    <citation type="journal article" date="2021" name="Hortic Res">
        <title>Chromosome-scale assembly of the Dendrobium chrysotoxum genome enhances the understanding of orchid evolution.</title>
        <authorList>
            <person name="Zhang Y."/>
            <person name="Zhang G.Q."/>
            <person name="Zhang D."/>
            <person name="Liu X.D."/>
            <person name="Xu X.Y."/>
            <person name="Sun W.H."/>
            <person name="Yu X."/>
            <person name="Zhu X."/>
            <person name="Wang Z.W."/>
            <person name="Zhao X."/>
            <person name="Zhong W.Y."/>
            <person name="Chen H."/>
            <person name="Yin W.L."/>
            <person name="Huang T."/>
            <person name="Niu S.C."/>
            <person name="Liu Z.J."/>
        </authorList>
    </citation>
    <scope>NUCLEOTIDE SEQUENCE [LARGE SCALE GENOMIC DNA]</scope>
    <source>
        <strain evidence="13">Lindl</strain>
    </source>
</reference>
<dbReference type="InterPro" id="IPR036598">
    <property type="entry name" value="GOLD_dom_sf"/>
</dbReference>
<gene>
    <name evidence="13" type="ORF">IEQ34_018128</name>
</gene>
<sequence>MTVEVSPEQTQMFESPVKGEEPVKLEETAAEEKKAEVSDGKDPSSDHSPTVVERSPSFKEESNFLSDLKESERRALFELQSKLEEAIAEGNLLKKDSKEELDQEARDFNNEDFSIWGVPLLPSKGGKSTDVVLLKFLRAREFKVKDAFEMLKNTLRWRKETKVDSILHEEDLRDEFGKAGFINGLDREGHPVCYNVLGVFQDAEMSRIVFGSDEGRKKFLRSRVQLMEQGIKELDMRPGGVSSLLHITDLKDVIGLSKKEVRDTIKQAVHLLQDNYPEFVARNVIINAPFWYYALNAILSPFLTQRTKSKFVVVRPAKVTETLLKYISPEAIPTQYGGLKRENDNEFSMEEGRVLELTVKAASSGTIEIPALETGTTLLWDFLVLGWEVNYTAEFVPSDEGSYTIIVQKGKRIASQEEPIRNSFRNNEPGKVILTIENSTLKKKRVFYRYKVICA</sequence>
<evidence type="ECO:0000259" key="12">
    <source>
        <dbReference type="PROSITE" id="PS50866"/>
    </source>
</evidence>
<organism evidence="13 14">
    <name type="scientific">Dendrobium chrysotoxum</name>
    <name type="common">Orchid</name>
    <dbReference type="NCBI Taxonomy" id="161865"/>
    <lineage>
        <taxon>Eukaryota</taxon>
        <taxon>Viridiplantae</taxon>
        <taxon>Streptophyta</taxon>
        <taxon>Embryophyta</taxon>
        <taxon>Tracheophyta</taxon>
        <taxon>Spermatophyta</taxon>
        <taxon>Magnoliopsida</taxon>
        <taxon>Liliopsida</taxon>
        <taxon>Asparagales</taxon>
        <taxon>Orchidaceae</taxon>
        <taxon>Epidendroideae</taxon>
        <taxon>Malaxideae</taxon>
        <taxon>Dendrobiinae</taxon>
        <taxon>Dendrobium</taxon>
    </lineage>
</organism>
<dbReference type="PRINTS" id="PR00180">
    <property type="entry name" value="CRETINALDHBP"/>
</dbReference>
<dbReference type="InterPro" id="IPR056794">
    <property type="entry name" value="PATL1-6_C_GOLD"/>
</dbReference>
<evidence type="ECO:0000256" key="2">
    <source>
        <dbReference type="ARBA" id="ARBA00004496"/>
    </source>
</evidence>
<keyword evidence="4" id="KW-0813">Transport</keyword>
<dbReference type="PROSITE" id="PS50191">
    <property type="entry name" value="CRAL_TRIO"/>
    <property type="match status" value="1"/>
</dbReference>
<evidence type="ECO:0000256" key="4">
    <source>
        <dbReference type="ARBA" id="ARBA00022448"/>
    </source>
</evidence>